<accession>A0A6V8N0X2</accession>
<reference evidence="2" key="1">
    <citation type="submission" date="2020-06" db="EMBL/GenBank/DDBJ databases">
        <title>Draft genomic sequecing of Geomonas sp. Red736.</title>
        <authorList>
            <person name="Itoh H."/>
            <person name="Xu Z.X."/>
            <person name="Ushijima N."/>
            <person name="Masuda Y."/>
            <person name="Shiratori Y."/>
            <person name="Senoo K."/>
        </authorList>
    </citation>
    <scope>NUCLEOTIDE SEQUENCE [LARGE SCALE GENOMIC DNA]</scope>
    <source>
        <strain evidence="2">Red736</strain>
    </source>
</reference>
<dbReference type="Proteomes" id="UP000568888">
    <property type="component" value="Unassembled WGS sequence"/>
</dbReference>
<organism evidence="1 2">
    <name type="scientific">Geomonas paludis</name>
    <dbReference type="NCBI Taxonomy" id="2740185"/>
    <lineage>
        <taxon>Bacteria</taxon>
        <taxon>Pseudomonadati</taxon>
        <taxon>Thermodesulfobacteriota</taxon>
        <taxon>Desulfuromonadia</taxon>
        <taxon>Geobacterales</taxon>
        <taxon>Geobacteraceae</taxon>
        <taxon>Geomonas</taxon>
    </lineage>
</organism>
<name>A0A6V8N0X2_9BACT</name>
<evidence type="ECO:0000313" key="1">
    <source>
        <dbReference type="EMBL" id="GFO66148.1"/>
    </source>
</evidence>
<gene>
    <name evidence="1" type="ORF">GMPD_40670</name>
</gene>
<dbReference type="EMBL" id="BLXY01000018">
    <property type="protein sequence ID" value="GFO66148.1"/>
    <property type="molecule type" value="Genomic_DNA"/>
</dbReference>
<comment type="caution">
    <text evidence="1">The sequence shown here is derived from an EMBL/GenBank/DDBJ whole genome shotgun (WGS) entry which is preliminary data.</text>
</comment>
<evidence type="ECO:0000313" key="2">
    <source>
        <dbReference type="Proteomes" id="UP000568888"/>
    </source>
</evidence>
<dbReference type="PROSITE" id="PS51257">
    <property type="entry name" value="PROKAR_LIPOPROTEIN"/>
    <property type="match status" value="1"/>
</dbReference>
<protein>
    <recommendedName>
        <fullName evidence="3">Lipoprotein</fullName>
    </recommendedName>
</protein>
<evidence type="ECO:0008006" key="3">
    <source>
        <dbReference type="Google" id="ProtNLM"/>
    </source>
</evidence>
<proteinExistence type="predicted"/>
<sequence length="98" mass="10234">MGTSGRLLRPMLIAIGIQLLTACAGGKEHTPPFSDLAWDGSNNEVAVAVQARKEDPSGKGTPGQRCLNEGEPCSTLNSECCPGLRCPMGLDPKCVPNP</sequence>
<dbReference type="AlphaFoldDB" id="A0A6V8N0X2"/>